<evidence type="ECO:0000313" key="1">
    <source>
        <dbReference type="EMBL" id="QHS78460.1"/>
    </source>
</evidence>
<proteinExistence type="predicted"/>
<organism evidence="1">
    <name type="scientific">viral metagenome</name>
    <dbReference type="NCBI Taxonomy" id="1070528"/>
    <lineage>
        <taxon>unclassified sequences</taxon>
        <taxon>metagenomes</taxon>
        <taxon>organismal metagenomes</taxon>
    </lineage>
</organism>
<protein>
    <submittedName>
        <fullName evidence="1">Uncharacterized protein</fullName>
    </submittedName>
</protein>
<sequence length="37" mass="4244">MSDRHIIWDGVVGSFGLHYKRNQENGAIWFPCAPGRK</sequence>
<dbReference type="AlphaFoldDB" id="A0A6C0AG85"/>
<name>A0A6C0AG85_9ZZZZ</name>
<dbReference type="EMBL" id="MN740597">
    <property type="protein sequence ID" value="QHS78460.1"/>
    <property type="molecule type" value="Genomic_DNA"/>
</dbReference>
<accession>A0A6C0AG85</accession>
<reference evidence="1" key="1">
    <citation type="journal article" date="2020" name="Nature">
        <title>Giant virus diversity and host interactions through global metagenomics.</title>
        <authorList>
            <person name="Schulz F."/>
            <person name="Roux S."/>
            <person name="Paez-Espino D."/>
            <person name="Jungbluth S."/>
            <person name="Walsh D.A."/>
            <person name="Denef V.J."/>
            <person name="McMahon K.D."/>
            <person name="Konstantinidis K.T."/>
            <person name="Eloe-Fadrosh E.A."/>
            <person name="Kyrpides N.C."/>
            <person name="Woyke T."/>
        </authorList>
    </citation>
    <scope>NUCLEOTIDE SEQUENCE</scope>
    <source>
        <strain evidence="1">GVMAG-S-1021933-23</strain>
    </source>
</reference>